<feature type="compositionally biased region" description="Low complexity" evidence="18">
    <location>
        <begin position="386"/>
        <end position="398"/>
    </location>
</feature>
<dbReference type="GO" id="GO:0006513">
    <property type="term" value="P:protein monoubiquitination"/>
    <property type="evidence" value="ECO:0007669"/>
    <property type="project" value="InterPro"/>
</dbReference>
<protein>
    <recommendedName>
        <fullName evidence="6">Postreplication repair E3 ubiquitin-protein ligase RAD18</fullName>
        <ecNumber evidence="5">2.3.2.27</ecNumber>
    </recommendedName>
    <alternativeName>
        <fullName evidence="16">RING-type E3 ubiquitin transferase RAD18</fullName>
    </alternativeName>
</protein>
<comment type="similarity">
    <text evidence="4">Belongs to the RAD18 family.</text>
</comment>
<comment type="subcellular location">
    <subcellularLocation>
        <location evidence="2">Nucleus</location>
    </subcellularLocation>
</comment>
<comment type="catalytic activity">
    <reaction evidence="1">
        <text>S-ubiquitinyl-[E2 ubiquitin-conjugating enzyme]-L-cysteine + [acceptor protein]-L-lysine = [E2 ubiquitin-conjugating enzyme]-L-cysteine + N(6)-ubiquitinyl-[acceptor protein]-L-lysine.</text>
        <dbReference type="EC" id="2.3.2.27"/>
    </reaction>
</comment>
<evidence type="ECO:0000256" key="16">
    <source>
        <dbReference type="ARBA" id="ARBA00031783"/>
    </source>
</evidence>
<keyword evidence="9" id="KW-0227">DNA damage</keyword>
<evidence type="ECO:0000256" key="10">
    <source>
        <dbReference type="ARBA" id="ARBA00022771"/>
    </source>
</evidence>
<sequence>MSNFLDEDVPSPEDFPPPSNAPGLRELDEALRCNICKELYSAPVTIPCGHCFCSLELPRLAKQECPVCRAPANESQIRKNAKLEDAVRAWNLARPLVLNLVKEEERRRKRKEARQSTPPPVDGYRNRVGQASPKKRKLSPQTDGEESDVVEVTASQLAKSNLAGFGIIEDKGKRRTRSEGRSSSPPPRPSSSKSPQEATCPSCGKMVPFSTINDHLDSGCKLYLKSDAKQKQKQKDGWGNIFGNPETGSSKAKGKGRSREDLPIEDTAEPLPKVSYGTLKPKRLKEMLQELDLPSTGERDVLQARHQRWIIIFNANLDASERKSTNQLKQDLAAWEKAKQSKKPTVDEKKYERENHQVYADLIARAKASAPPKAQPRSSPNEGPLSSPISVDGDSSSDTATLDEKPGMEVDP</sequence>
<dbReference type="InterPro" id="IPR006642">
    <property type="entry name" value="Rad18_UBZ4"/>
</dbReference>
<dbReference type="InterPro" id="IPR013083">
    <property type="entry name" value="Znf_RING/FYVE/PHD"/>
</dbReference>
<dbReference type="EC" id="2.3.2.27" evidence="5"/>
<dbReference type="GO" id="GO:0003697">
    <property type="term" value="F:single-stranded DNA binding"/>
    <property type="evidence" value="ECO:0007669"/>
    <property type="project" value="InterPro"/>
</dbReference>
<dbReference type="InterPro" id="IPR003034">
    <property type="entry name" value="SAP_dom"/>
</dbReference>
<feature type="region of interest" description="Disordered" evidence="18">
    <location>
        <begin position="233"/>
        <end position="275"/>
    </location>
</feature>
<evidence type="ECO:0000256" key="5">
    <source>
        <dbReference type="ARBA" id="ARBA00012483"/>
    </source>
</evidence>
<evidence type="ECO:0000256" key="8">
    <source>
        <dbReference type="ARBA" id="ARBA00022723"/>
    </source>
</evidence>
<evidence type="ECO:0000313" key="21">
    <source>
        <dbReference type="Proteomes" id="UP000292702"/>
    </source>
</evidence>
<evidence type="ECO:0000256" key="11">
    <source>
        <dbReference type="ARBA" id="ARBA00022786"/>
    </source>
</evidence>
<dbReference type="PANTHER" id="PTHR14134:SF2">
    <property type="entry name" value="E3 UBIQUITIN-PROTEIN LIGASE RAD18"/>
    <property type="match status" value="1"/>
</dbReference>
<organism evidence="20 21">
    <name type="scientific">Steccherinum ochraceum</name>
    <dbReference type="NCBI Taxonomy" id="92696"/>
    <lineage>
        <taxon>Eukaryota</taxon>
        <taxon>Fungi</taxon>
        <taxon>Dikarya</taxon>
        <taxon>Basidiomycota</taxon>
        <taxon>Agaricomycotina</taxon>
        <taxon>Agaricomycetes</taxon>
        <taxon>Polyporales</taxon>
        <taxon>Steccherinaceae</taxon>
        <taxon>Steccherinum</taxon>
    </lineage>
</organism>
<dbReference type="Pfam" id="PF13445">
    <property type="entry name" value="zf-RING_UBOX"/>
    <property type="match status" value="1"/>
</dbReference>
<feature type="region of interest" description="Disordered" evidence="18">
    <location>
        <begin position="363"/>
        <end position="412"/>
    </location>
</feature>
<keyword evidence="7" id="KW-0808">Transferase</keyword>
<evidence type="ECO:0000256" key="15">
    <source>
        <dbReference type="ARBA" id="ARBA00023242"/>
    </source>
</evidence>
<dbReference type="Proteomes" id="UP000292702">
    <property type="component" value="Unassembled WGS sequence"/>
</dbReference>
<dbReference type="PANTHER" id="PTHR14134">
    <property type="entry name" value="E3 UBIQUITIN-PROTEIN LIGASE RAD18"/>
    <property type="match status" value="1"/>
</dbReference>
<evidence type="ECO:0000256" key="2">
    <source>
        <dbReference type="ARBA" id="ARBA00004123"/>
    </source>
</evidence>
<feature type="compositionally biased region" description="Acidic residues" evidence="18">
    <location>
        <begin position="1"/>
        <end position="11"/>
    </location>
</feature>
<dbReference type="GO" id="GO:0006301">
    <property type="term" value="P:DNA damage tolerance"/>
    <property type="evidence" value="ECO:0007669"/>
    <property type="project" value="InterPro"/>
</dbReference>
<dbReference type="PROSITE" id="PS50089">
    <property type="entry name" value="ZF_RING_2"/>
    <property type="match status" value="1"/>
</dbReference>
<dbReference type="InterPro" id="IPR001841">
    <property type="entry name" value="Znf_RING"/>
</dbReference>
<dbReference type="GO" id="GO:0097505">
    <property type="term" value="C:Rad6-Rad18 complex"/>
    <property type="evidence" value="ECO:0007669"/>
    <property type="project" value="TreeGrafter"/>
</dbReference>
<dbReference type="InterPro" id="IPR027370">
    <property type="entry name" value="Znf-RING_euk"/>
</dbReference>
<evidence type="ECO:0000259" key="19">
    <source>
        <dbReference type="PROSITE" id="PS50089"/>
    </source>
</evidence>
<keyword evidence="8" id="KW-0479">Metal-binding</keyword>
<proteinExistence type="inferred from homology"/>
<dbReference type="OrthoDB" id="9049620at2759"/>
<keyword evidence="11" id="KW-0833">Ubl conjugation pathway</keyword>
<feature type="region of interest" description="Disordered" evidence="18">
    <location>
        <begin position="1"/>
        <end position="21"/>
    </location>
</feature>
<dbReference type="SUPFAM" id="SSF57850">
    <property type="entry name" value="RING/U-box"/>
    <property type="match status" value="1"/>
</dbReference>
<feature type="domain" description="RING-type" evidence="19">
    <location>
        <begin position="33"/>
        <end position="69"/>
    </location>
</feature>
<evidence type="ECO:0000256" key="6">
    <source>
        <dbReference type="ARBA" id="ARBA00015551"/>
    </source>
</evidence>
<comment type="pathway">
    <text evidence="3">Protein modification; protein ubiquitination.</text>
</comment>
<feature type="region of interest" description="Disordered" evidence="18">
    <location>
        <begin position="163"/>
        <end position="201"/>
    </location>
</feature>
<dbReference type="UniPathway" id="UPA00143"/>
<dbReference type="GO" id="GO:0006281">
    <property type="term" value="P:DNA repair"/>
    <property type="evidence" value="ECO:0007669"/>
    <property type="project" value="UniProtKB-KW"/>
</dbReference>
<evidence type="ECO:0000256" key="1">
    <source>
        <dbReference type="ARBA" id="ARBA00000900"/>
    </source>
</evidence>
<dbReference type="STRING" id="92696.A0A4R0RP29"/>
<evidence type="ECO:0000256" key="12">
    <source>
        <dbReference type="ARBA" id="ARBA00022833"/>
    </source>
</evidence>
<dbReference type="EMBL" id="RWJN01000018">
    <property type="protein sequence ID" value="TCD70580.1"/>
    <property type="molecule type" value="Genomic_DNA"/>
</dbReference>
<name>A0A4R0RP29_9APHY</name>
<evidence type="ECO:0000256" key="13">
    <source>
        <dbReference type="ARBA" id="ARBA00023125"/>
    </source>
</evidence>
<accession>A0A4R0RP29</accession>
<feature type="region of interest" description="Disordered" evidence="18">
    <location>
        <begin position="335"/>
        <end position="354"/>
    </location>
</feature>
<evidence type="ECO:0000256" key="7">
    <source>
        <dbReference type="ARBA" id="ARBA00022679"/>
    </source>
</evidence>
<dbReference type="SMART" id="SM00734">
    <property type="entry name" value="ZnF_Rad18"/>
    <property type="match status" value="1"/>
</dbReference>
<dbReference type="SMART" id="SM00184">
    <property type="entry name" value="RING"/>
    <property type="match status" value="1"/>
</dbReference>
<evidence type="ECO:0000256" key="18">
    <source>
        <dbReference type="SAM" id="MobiDB-lite"/>
    </source>
</evidence>
<evidence type="ECO:0000256" key="9">
    <source>
        <dbReference type="ARBA" id="ARBA00022763"/>
    </source>
</evidence>
<keyword evidence="15" id="KW-0539">Nucleus</keyword>
<evidence type="ECO:0000256" key="3">
    <source>
        <dbReference type="ARBA" id="ARBA00004906"/>
    </source>
</evidence>
<comment type="caution">
    <text evidence="20">The sequence shown here is derived from an EMBL/GenBank/DDBJ whole genome shotgun (WGS) entry which is preliminary data.</text>
</comment>
<dbReference type="SMART" id="SM00513">
    <property type="entry name" value="SAP"/>
    <property type="match status" value="1"/>
</dbReference>
<keyword evidence="14" id="KW-0234">DNA repair</keyword>
<feature type="region of interest" description="Disordered" evidence="18">
    <location>
        <begin position="104"/>
        <end position="151"/>
    </location>
</feature>
<dbReference type="Gene3D" id="3.30.160.60">
    <property type="entry name" value="Classic Zinc Finger"/>
    <property type="match status" value="1"/>
</dbReference>
<keyword evidence="21" id="KW-1185">Reference proteome</keyword>
<reference evidence="20 21" key="1">
    <citation type="submission" date="2018-11" db="EMBL/GenBank/DDBJ databases">
        <title>Genome assembly of Steccherinum ochraceum LE-BIN_3174, the white-rot fungus of the Steccherinaceae family (The Residual Polyporoid clade, Polyporales, Basidiomycota).</title>
        <authorList>
            <person name="Fedorova T.V."/>
            <person name="Glazunova O.A."/>
            <person name="Landesman E.O."/>
            <person name="Moiseenko K.V."/>
            <person name="Psurtseva N.V."/>
            <person name="Savinova O.S."/>
            <person name="Shakhova N.V."/>
            <person name="Tyazhelova T.V."/>
            <person name="Vasina D.V."/>
        </authorList>
    </citation>
    <scope>NUCLEOTIDE SEQUENCE [LARGE SCALE GENOMIC DNA]</scope>
    <source>
        <strain evidence="20 21">LE-BIN_3174</strain>
    </source>
</reference>
<evidence type="ECO:0000256" key="4">
    <source>
        <dbReference type="ARBA" id="ARBA00009506"/>
    </source>
</evidence>
<keyword evidence="12" id="KW-0862">Zinc</keyword>
<keyword evidence="13" id="KW-0238">DNA-binding</keyword>
<evidence type="ECO:0000313" key="20">
    <source>
        <dbReference type="EMBL" id="TCD70580.1"/>
    </source>
</evidence>
<dbReference type="GO" id="GO:0008270">
    <property type="term" value="F:zinc ion binding"/>
    <property type="evidence" value="ECO:0007669"/>
    <property type="project" value="UniProtKB-KW"/>
</dbReference>
<dbReference type="GO" id="GO:0005634">
    <property type="term" value="C:nucleus"/>
    <property type="evidence" value="ECO:0007669"/>
    <property type="project" value="UniProtKB-SubCell"/>
</dbReference>
<dbReference type="InterPro" id="IPR039577">
    <property type="entry name" value="Rad18"/>
</dbReference>
<evidence type="ECO:0000256" key="17">
    <source>
        <dbReference type="PROSITE-ProRule" id="PRU00175"/>
    </source>
</evidence>
<dbReference type="Gene3D" id="3.30.40.10">
    <property type="entry name" value="Zinc/RING finger domain, C3HC4 (zinc finger)"/>
    <property type="match status" value="1"/>
</dbReference>
<feature type="compositionally biased region" description="Basic and acidic residues" evidence="18">
    <location>
        <begin position="402"/>
        <end position="412"/>
    </location>
</feature>
<keyword evidence="10 17" id="KW-0863">Zinc-finger</keyword>
<dbReference type="GO" id="GO:0061630">
    <property type="term" value="F:ubiquitin protein ligase activity"/>
    <property type="evidence" value="ECO:0007669"/>
    <property type="project" value="UniProtKB-EC"/>
</dbReference>
<evidence type="ECO:0000256" key="14">
    <source>
        <dbReference type="ARBA" id="ARBA00023204"/>
    </source>
</evidence>
<gene>
    <name evidence="20" type="primary">RAD18</name>
    <name evidence="20" type="ORF">EIP91_002610</name>
</gene>
<feature type="compositionally biased region" description="Basic and acidic residues" evidence="18">
    <location>
        <begin position="168"/>
        <end position="180"/>
    </location>
</feature>
<dbReference type="AlphaFoldDB" id="A0A4R0RP29"/>